<keyword evidence="11" id="KW-1185">Reference proteome</keyword>
<dbReference type="PANTHER" id="PTHR12358:SF54">
    <property type="entry name" value="SPHINGOSINE KINASE RELATED PROTEIN"/>
    <property type="match status" value="1"/>
</dbReference>
<keyword evidence="3" id="KW-0808">Transferase</keyword>
<dbReference type="Pfam" id="PF00781">
    <property type="entry name" value="DAGK_cat"/>
    <property type="match status" value="1"/>
</dbReference>
<dbReference type="InterPro" id="IPR050187">
    <property type="entry name" value="Lipid_Phosphate_FormReg"/>
</dbReference>
<keyword evidence="4" id="KW-0547">Nucleotide-binding</keyword>
<proteinExistence type="inferred from homology"/>
<dbReference type="Proteomes" id="UP000422989">
    <property type="component" value="Chromosome"/>
</dbReference>
<accession>A0A6I6E5T8</accession>
<dbReference type="InterPro" id="IPR017438">
    <property type="entry name" value="ATP-NAD_kinase_N"/>
</dbReference>
<dbReference type="OrthoDB" id="3171056at2"/>
<sequence length="332" mass="35444">MTAEAAPAPRAALVYNPVKVASADALRSAVTLISEECGWLPPLVFETTIEDPGQQATQRALAEGVAAVLVAGGDGTVRAVAEAMRGTGVRLAVVPSGTGNLLARNLRLPLTDPEEMVRAAIEGDVVATDIGVARLRRLTGEVEEHAFVVMAGIGLDAAMIANTNARLKRQVGWVAYVDGAARSLPGAEPFRVVYQLDGGRLHAAKVQSVLFANCGALPAGIELIPEASIFDGVLDIALIQPSGMFGWLGVFRKVWWDNSVLRRSRLGRRVVERRRDSSVRFLRGTEMETAPVAIQPVELDGDEFGQATRLHCRIEKGALLMAVPHGHPTARL</sequence>
<dbReference type="KEGG" id="moj:D7D94_09015"/>
<dbReference type="PROSITE" id="PS50146">
    <property type="entry name" value="DAGK"/>
    <property type="match status" value="1"/>
</dbReference>
<evidence type="ECO:0000313" key="10">
    <source>
        <dbReference type="EMBL" id="QGU27790.1"/>
    </source>
</evidence>
<name>A0A6I6E5T8_9MICO</name>
<dbReference type="Pfam" id="PF19279">
    <property type="entry name" value="YegS_C"/>
    <property type="match status" value="1"/>
</dbReference>
<comment type="cofactor">
    <cofactor evidence="1">
        <name>Mg(2+)</name>
        <dbReference type="ChEBI" id="CHEBI:18420"/>
    </cofactor>
</comment>
<keyword evidence="6" id="KW-0067">ATP-binding</keyword>
<keyword evidence="7" id="KW-0443">Lipid metabolism</keyword>
<evidence type="ECO:0000256" key="7">
    <source>
        <dbReference type="ARBA" id="ARBA00023209"/>
    </source>
</evidence>
<evidence type="ECO:0000256" key="1">
    <source>
        <dbReference type="ARBA" id="ARBA00001946"/>
    </source>
</evidence>
<dbReference type="GO" id="GO:0008654">
    <property type="term" value="P:phospholipid biosynthetic process"/>
    <property type="evidence" value="ECO:0007669"/>
    <property type="project" value="UniProtKB-KW"/>
</dbReference>
<dbReference type="GO" id="GO:0016301">
    <property type="term" value="F:kinase activity"/>
    <property type="evidence" value="ECO:0007669"/>
    <property type="project" value="UniProtKB-KW"/>
</dbReference>
<reference evidence="10 11" key="1">
    <citation type="submission" date="2018-09" db="EMBL/GenBank/DDBJ databases">
        <title>Whole genome sequencing of Microbacterium oryzae strain MB-10T.</title>
        <authorList>
            <person name="Das S.K."/>
        </authorList>
    </citation>
    <scope>NUCLEOTIDE SEQUENCE [LARGE SCALE GENOMIC DNA]</scope>
    <source>
        <strain evidence="10 11">MB-10</strain>
    </source>
</reference>
<protein>
    <submittedName>
        <fullName evidence="10">Sphingosine kinase</fullName>
    </submittedName>
</protein>
<dbReference type="InterPro" id="IPR045540">
    <property type="entry name" value="YegS/DAGK_C"/>
</dbReference>
<dbReference type="PANTHER" id="PTHR12358">
    <property type="entry name" value="SPHINGOSINE KINASE"/>
    <property type="match status" value="1"/>
</dbReference>
<keyword evidence="5 10" id="KW-0418">Kinase</keyword>
<evidence type="ECO:0000259" key="9">
    <source>
        <dbReference type="PROSITE" id="PS50146"/>
    </source>
</evidence>
<organism evidence="10 11">
    <name type="scientific">Microbacterium oryzae</name>
    <dbReference type="NCBI Taxonomy" id="743009"/>
    <lineage>
        <taxon>Bacteria</taxon>
        <taxon>Bacillati</taxon>
        <taxon>Actinomycetota</taxon>
        <taxon>Actinomycetes</taxon>
        <taxon>Micrococcales</taxon>
        <taxon>Microbacteriaceae</taxon>
        <taxon>Microbacterium</taxon>
    </lineage>
</organism>
<dbReference type="GO" id="GO:0005524">
    <property type="term" value="F:ATP binding"/>
    <property type="evidence" value="ECO:0007669"/>
    <property type="project" value="UniProtKB-KW"/>
</dbReference>
<evidence type="ECO:0000313" key="11">
    <source>
        <dbReference type="Proteomes" id="UP000422989"/>
    </source>
</evidence>
<dbReference type="AlphaFoldDB" id="A0A6I6E5T8"/>
<evidence type="ECO:0000256" key="2">
    <source>
        <dbReference type="ARBA" id="ARBA00005983"/>
    </source>
</evidence>
<feature type="domain" description="DAGKc" evidence="9">
    <location>
        <begin position="6"/>
        <end position="137"/>
    </location>
</feature>
<evidence type="ECO:0000256" key="5">
    <source>
        <dbReference type="ARBA" id="ARBA00022777"/>
    </source>
</evidence>
<dbReference type="SMART" id="SM00046">
    <property type="entry name" value="DAGKc"/>
    <property type="match status" value="1"/>
</dbReference>
<evidence type="ECO:0000256" key="4">
    <source>
        <dbReference type="ARBA" id="ARBA00022741"/>
    </source>
</evidence>
<dbReference type="Gene3D" id="3.40.50.10330">
    <property type="entry name" value="Probable inorganic polyphosphate/atp-NAD kinase, domain 1"/>
    <property type="match status" value="1"/>
</dbReference>
<dbReference type="RefSeq" id="WP_156242293.1">
    <property type="nucleotide sequence ID" value="NZ_BAAAZL010000004.1"/>
</dbReference>
<evidence type="ECO:0000256" key="6">
    <source>
        <dbReference type="ARBA" id="ARBA00022840"/>
    </source>
</evidence>
<dbReference type="Gene3D" id="2.60.200.40">
    <property type="match status" value="1"/>
</dbReference>
<keyword evidence="7" id="KW-0444">Lipid biosynthesis</keyword>
<dbReference type="InterPro" id="IPR001206">
    <property type="entry name" value="Diacylglycerol_kinase_cat_dom"/>
</dbReference>
<dbReference type="EMBL" id="CP032550">
    <property type="protein sequence ID" value="QGU27790.1"/>
    <property type="molecule type" value="Genomic_DNA"/>
</dbReference>
<evidence type="ECO:0000256" key="3">
    <source>
        <dbReference type="ARBA" id="ARBA00022679"/>
    </source>
</evidence>
<keyword evidence="8" id="KW-1208">Phospholipid metabolism</keyword>
<comment type="similarity">
    <text evidence="2">Belongs to the diacylglycerol/lipid kinase family.</text>
</comment>
<gene>
    <name evidence="10" type="ORF">D7D94_09015</name>
</gene>
<dbReference type="SUPFAM" id="SSF111331">
    <property type="entry name" value="NAD kinase/diacylglycerol kinase-like"/>
    <property type="match status" value="1"/>
</dbReference>
<dbReference type="InterPro" id="IPR016064">
    <property type="entry name" value="NAD/diacylglycerol_kinase_sf"/>
</dbReference>
<evidence type="ECO:0000256" key="8">
    <source>
        <dbReference type="ARBA" id="ARBA00023264"/>
    </source>
</evidence>
<keyword evidence="7" id="KW-0594">Phospholipid biosynthesis</keyword>